<evidence type="ECO:0000256" key="6">
    <source>
        <dbReference type="ARBA" id="ARBA00022989"/>
    </source>
</evidence>
<dbReference type="GO" id="GO:0038023">
    <property type="term" value="F:signaling receptor activity"/>
    <property type="evidence" value="ECO:0007669"/>
    <property type="project" value="TreeGrafter"/>
</dbReference>
<dbReference type="Gene3D" id="3.80.10.10">
    <property type="entry name" value="Ribonuclease Inhibitor"/>
    <property type="match status" value="3"/>
</dbReference>
<evidence type="ECO:0000256" key="5">
    <source>
        <dbReference type="ARBA" id="ARBA00022737"/>
    </source>
</evidence>
<evidence type="ECO:0000256" key="2">
    <source>
        <dbReference type="ARBA" id="ARBA00022614"/>
    </source>
</evidence>
<comment type="subcellular location">
    <subcellularLocation>
        <location evidence="1">Membrane</location>
        <topology evidence="1">Single-pass membrane protein</topology>
    </subcellularLocation>
</comment>
<evidence type="ECO:0000256" key="4">
    <source>
        <dbReference type="ARBA" id="ARBA00022729"/>
    </source>
</evidence>
<dbReference type="InterPro" id="IPR003591">
    <property type="entry name" value="Leu-rich_rpt_typical-subtyp"/>
</dbReference>
<comment type="caution">
    <text evidence="11">The sequence shown here is derived from an EMBL/GenBank/DDBJ whole genome shotgun (WGS) entry which is preliminary data.</text>
</comment>
<reference evidence="11" key="2">
    <citation type="submission" date="2020-11" db="EMBL/GenBank/DDBJ databases">
        <authorList>
            <person name="McCartney M.A."/>
            <person name="Auch B."/>
            <person name="Kono T."/>
            <person name="Mallez S."/>
            <person name="Becker A."/>
            <person name="Gohl D.M."/>
            <person name="Silverstein K.A.T."/>
            <person name="Koren S."/>
            <person name="Bechman K.B."/>
            <person name="Herman A."/>
            <person name="Abrahante J.E."/>
            <person name="Garbe J."/>
        </authorList>
    </citation>
    <scope>NUCLEOTIDE SEQUENCE</scope>
    <source>
        <strain evidence="11">Duluth1</strain>
        <tissue evidence="11">Whole animal</tissue>
    </source>
</reference>
<keyword evidence="4 10" id="KW-0732">Signal</keyword>
<evidence type="ECO:0008006" key="13">
    <source>
        <dbReference type="Google" id="ProtNLM"/>
    </source>
</evidence>
<evidence type="ECO:0000313" key="12">
    <source>
        <dbReference type="Proteomes" id="UP000828390"/>
    </source>
</evidence>
<dbReference type="PANTHER" id="PTHR24365">
    <property type="entry name" value="TOLL-LIKE RECEPTOR"/>
    <property type="match status" value="1"/>
</dbReference>
<dbReference type="PROSITE" id="PS51450">
    <property type="entry name" value="LRR"/>
    <property type="match status" value="1"/>
</dbReference>
<keyword evidence="7 9" id="KW-0472">Membrane</keyword>
<evidence type="ECO:0000256" key="1">
    <source>
        <dbReference type="ARBA" id="ARBA00004167"/>
    </source>
</evidence>
<dbReference type="PANTHER" id="PTHR24365:SF541">
    <property type="entry name" value="PROTEIN TOLL-RELATED"/>
    <property type="match status" value="1"/>
</dbReference>
<accession>A0A9D4KW16</accession>
<dbReference type="AlphaFoldDB" id="A0A9D4KW16"/>
<dbReference type="GO" id="GO:0005886">
    <property type="term" value="C:plasma membrane"/>
    <property type="evidence" value="ECO:0007669"/>
    <property type="project" value="TreeGrafter"/>
</dbReference>
<dbReference type="SUPFAM" id="SSF52058">
    <property type="entry name" value="L domain-like"/>
    <property type="match status" value="1"/>
</dbReference>
<evidence type="ECO:0000313" key="11">
    <source>
        <dbReference type="EMBL" id="KAH3846744.1"/>
    </source>
</evidence>
<dbReference type="InterPro" id="IPR032675">
    <property type="entry name" value="LRR_dom_sf"/>
</dbReference>
<dbReference type="EMBL" id="JAIWYP010000003">
    <property type="protein sequence ID" value="KAH3846744.1"/>
    <property type="molecule type" value="Genomic_DNA"/>
</dbReference>
<keyword evidence="12" id="KW-1185">Reference proteome</keyword>
<reference evidence="11" key="1">
    <citation type="journal article" date="2019" name="bioRxiv">
        <title>The Genome of the Zebra Mussel, Dreissena polymorpha: A Resource for Invasive Species Research.</title>
        <authorList>
            <person name="McCartney M.A."/>
            <person name="Auch B."/>
            <person name="Kono T."/>
            <person name="Mallez S."/>
            <person name="Zhang Y."/>
            <person name="Obille A."/>
            <person name="Becker A."/>
            <person name="Abrahante J.E."/>
            <person name="Garbe J."/>
            <person name="Badalamenti J.P."/>
            <person name="Herman A."/>
            <person name="Mangelson H."/>
            <person name="Liachko I."/>
            <person name="Sullivan S."/>
            <person name="Sone E.D."/>
            <person name="Koren S."/>
            <person name="Silverstein K.A.T."/>
            <person name="Beckman K.B."/>
            <person name="Gohl D.M."/>
        </authorList>
    </citation>
    <scope>NUCLEOTIDE SEQUENCE</scope>
    <source>
        <strain evidence="11">Duluth1</strain>
        <tissue evidence="11">Whole animal</tissue>
    </source>
</reference>
<protein>
    <recommendedName>
        <fullName evidence="13">Toll-like receptor</fullName>
    </recommendedName>
</protein>
<evidence type="ECO:0000256" key="8">
    <source>
        <dbReference type="ARBA" id="ARBA00023180"/>
    </source>
</evidence>
<keyword evidence="8" id="KW-0325">Glycoprotein</keyword>
<keyword evidence="6 9" id="KW-1133">Transmembrane helix</keyword>
<dbReference type="Pfam" id="PF00560">
    <property type="entry name" value="LRR_1"/>
    <property type="match status" value="1"/>
</dbReference>
<organism evidence="11 12">
    <name type="scientific">Dreissena polymorpha</name>
    <name type="common">Zebra mussel</name>
    <name type="synonym">Mytilus polymorpha</name>
    <dbReference type="NCBI Taxonomy" id="45954"/>
    <lineage>
        <taxon>Eukaryota</taxon>
        <taxon>Metazoa</taxon>
        <taxon>Spiralia</taxon>
        <taxon>Lophotrochozoa</taxon>
        <taxon>Mollusca</taxon>
        <taxon>Bivalvia</taxon>
        <taxon>Autobranchia</taxon>
        <taxon>Heteroconchia</taxon>
        <taxon>Euheterodonta</taxon>
        <taxon>Imparidentia</taxon>
        <taxon>Neoheterodontei</taxon>
        <taxon>Myida</taxon>
        <taxon>Dreissenoidea</taxon>
        <taxon>Dreissenidae</taxon>
        <taxon>Dreissena</taxon>
    </lineage>
</organism>
<name>A0A9D4KW16_DREPO</name>
<dbReference type="GO" id="GO:0007165">
    <property type="term" value="P:signal transduction"/>
    <property type="evidence" value="ECO:0007669"/>
    <property type="project" value="TreeGrafter"/>
</dbReference>
<evidence type="ECO:0000256" key="9">
    <source>
        <dbReference type="SAM" id="Phobius"/>
    </source>
</evidence>
<evidence type="ECO:0000256" key="7">
    <source>
        <dbReference type="ARBA" id="ARBA00023136"/>
    </source>
</evidence>
<dbReference type="Pfam" id="PF13855">
    <property type="entry name" value="LRR_8"/>
    <property type="match status" value="1"/>
</dbReference>
<gene>
    <name evidence="11" type="ORF">DPMN_089047</name>
</gene>
<dbReference type="Proteomes" id="UP000828390">
    <property type="component" value="Unassembled WGS sequence"/>
</dbReference>
<evidence type="ECO:0000256" key="3">
    <source>
        <dbReference type="ARBA" id="ARBA00022692"/>
    </source>
</evidence>
<feature type="signal peptide" evidence="10">
    <location>
        <begin position="1"/>
        <end position="20"/>
    </location>
</feature>
<feature type="chain" id="PRO_5039593938" description="Toll-like receptor" evidence="10">
    <location>
        <begin position="21"/>
        <end position="673"/>
    </location>
</feature>
<keyword evidence="3 9" id="KW-0812">Transmembrane</keyword>
<feature type="transmembrane region" description="Helical" evidence="9">
    <location>
        <begin position="547"/>
        <end position="570"/>
    </location>
</feature>
<sequence length="673" mass="77369">MTPYVCMFISLYPLLLNVTGYKFDACSDFNPQCYKKNNNSLICFNMFPVVIEYEILHVEIGCFNNMVNIAKTTFSDESWWTIQTLRIYNEMNQPWVILESNCFVNLKSLKELKINIPVSSFDYGSLNGLDAVTLLDVSECTREIPDKFFNILFNSSVLQLKRLAMSSFGREVANDAFHLTDTFWQFVKDRNVSSLDLSYVMIMDFNRTAFTENCDSLTDISLKGSYLLGFSSDDVQSPSPCKSLRFVDISDIILPKHIQFLCQLTIPFENYSNVSIKTLALIDYLNAETVLSNQFCNGQSTLILRNITKLHTDIDCNVQLKNLSLNGVGFKVLDIETDGTLCFLNNLKVLSLNDNNMDFINPNLIQSMRKLSYLDLSYNNLAYMMTNNETLFEQLFRSKTLKHINLSYNKLLRLSHNMFSQCINLQTLNLSGNYLEDIDFYINQTRTLRTFDMSYNQINVLSTDTIKLLNSVHWSNETKCGLYLRGNPLRCSLCSHLEYIQWLLSRTYVNASDLRCANEHGVLSEVNQQVSKRLKHLCEEEARKKRVVLLSSLLPTIFVILIIVSIIGSVRYMRRKKSESNRVNALRRLRAGDGDCEFAVFFSFSSNDDEFVSEHVVDPFRDHLKRAVGIDRDLICVGDEHFRFGHTIHDEVSSALAFGCCSVVQQLLEQWLL</sequence>
<evidence type="ECO:0000256" key="10">
    <source>
        <dbReference type="SAM" id="SignalP"/>
    </source>
</evidence>
<dbReference type="InterPro" id="IPR001611">
    <property type="entry name" value="Leu-rich_rpt"/>
</dbReference>
<dbReference type="SMART" id="SM00369">
    <property type="entry name" value="LRR_TYP"/>
    <property type="match status" value="4"/>
</dbReference>
<keyword evidence="5" id="KW-0677">Repeat</keyword>
<proteinExistence type="predicted"/>
<keyword evidence="2" id="KW-0433">Leucine-rich repeat</keyword>